<protein>
    <submittedName>
        <fullName evidence="1">BF3164 family lipoprotein</fullName>
    </submittedName>
</protein>
<evidence type="ECO:0000313" key="2">
    <source>
        <dbReference type="Proteomes" id="UP001216139"/>
    </source>
</evidence>
<dbReference type="RefSeq" id="WP_273632079.1">
    <property type="nucleotide sequence ID" value="NZ_CP117167.1"/>
</dbReference>
<keyword evidence="2" id="KW-1185">Reference proteome</keyword>
<gene>
    <name evidence="1" type="ORF">PQO05_07470</name>
</gene>
<dbReference type="SUPFAM" id="SSF75011">
    <property type="entry name" value="3-carboxy-cis,cis-mucoante lactonizing enzyme"/>
    <property type="match status" value="1"/>
</dbReference>
<proteinExistence type="predicted"/>
<name>A0ABY7TBN1_9SPHI</name>
<sequence>MFFRIFKKRLLYSFFFFLSLAFISCKKKASGPGQFNVDDFKKVQELNGRPISLAKLHRGMDLTIIPEKKLLLIIDVDDSDYVKAYDLTTFKFIRSFIKKGSGPNEQIDCHKLQYDNKGQYLFAVDRGKNKIFIYSIDDILDSAKAVSPKSDIMLNNNALFKPLLLPSGKFVDFTVPKTKQKSPIFNFYNAEGDSLYQKGRFPGLEQDYNPMELRTAFEGQFFSSADGGHIVLSYYNSDYIDVYDSLGNLQYRVHGPDIFDPAVRTMSKFGGKMIINDQGSHFAYTSPRMKDDSLLVLYQGLDGPVGPYHENKLFLFNQKLEPKLFYKLSQPIFLFDIDWKMKTLYALSHQVQGSNLIVIKLP</sequence>
<accession>A0ABY7TBN1</accession>
<evidence type="ECO:0000313" key="1">
    <source>
        <dbReference type="EMBL" id="WCT13772.1"/>
    </source>
</evidence>
<dbReference type="Pfam" id="PF15869">
    <property type="entry name" value="TolB_like"/>
    <property type="match status" value="1"/>
</dbReference>
<keyword evidence="1" id="KW-0449">Lipoprotein</keyword>
<dbReference type="EMBL" id="CP117167">
    <property type="protein sequence ID" value="WCT13772.1"/>
    <property type="molecule type" value="Genomic_DNA"/>
</dbReference>
<dbReference type="PROSITE" id="PS51257">
    <property type="entry name" value="PROKAR_LIPOPROTEIN"/>
    <property type="match status" value="1"/>
</dbReference>
<dbReference type="Proteomes" id="UP001216139">
    <property type="component" value="Chromosome"/>
</dbReference>
<organism evidence="1 2">
    <name type="scientific">Mucilaginibacter jinjuensis</name>
    <dbReference type="NCBI Taxonomy" id="1176721"/>
    <lineage>
        <taxon>Bacteria</taxon>
        <taxon>Pseudomonadati</taxon>
        <taxon>Bacteroidota</taxon>
        <taxon>Sphingobacteriia</taxon>
        <taxon>Sphingobacteriales</taxon>
        <taxon>Sphingobacteriaceae</taxon>
        <taxon>Mucilaginibacter</taxon>
    </lineage>
</organism>
<reference evidence="1 2" key="1">
    <citation type="submission" date="2023-02" db="EMBL/GenBank/DDBJ databases">
        <title>Genome sequence of Mucilaginibacter jinjuensis strain KACC 16571.</title>
        <authorList>
            <person name="Kim S."/>
            <person name="Heo J."/>
            <person name="Kwon S.-W."/>
        </authorList>
    </citation>
    <scope>NUCLEOTIDE SEQUENCE [LARGE SCALE GENOMIC DNA]</scope>
    <source>
        <strain evidence="1 2">KACC 16571</strain>
    </source>
</reference>